<keyword evidence="2" id="KW-1185">Reference proteome</keyword>
<dbReference type="Proteomes" id="UP000199520">
    <property type="component" value="Unassembled WGS sequence"/>
</dbReference>
<gene>
    <name evidence="1" type="ORF">SAMN04490355_100150</name>
</gene>
<dbReference type="EMBL" id="FOTS01000001">
    <property type="protein sequence ID" value="SFL31299.1"/>
    <property type="molecule type" value="Genomic_DNA"/>
</dbReference>
<evidence type="ECO:0000313" key="2">
    <source>
        <dbReference type="Proteomes" id="UP000199520"/>
    </source>
</evidence>
<dbReference type="AlphaFoldDB" id="A0A1I4GN26"/>
<dbReference type="OrthoDB" id="1683307at2"/>
<dbReference type="RefSeq" id="WP_090931791.1">
    <property type="nucleotide sequence ID" value="NZ_FOTS01000001.1"/>
</dbReference>
<protein>
    <submittedName>
        <fullName evidence="1">Uncharacterized protein</fullName>
    </submittedName>
</protein>
<name>A0A1I4GN26_9FIRM</name>
<organism evidence="1 2">
    <name type="scientific">Pelosinus propionicus DSM 13327</name>
    <dbReference type="NCBI Taxonomy" id="1123291"/>
    <lineage>
        <taxon>Bacteria</taxon>
        <taxon>Bacillati</taxon>
        <taxon>Bacillota</taxon>
        <taxon>Negativicutes</taxon>
        <taxon>Selenomonadales</taxon>
        <taxon>Sporomusaceae</taxon>
        <taxon>Pelosinus</taxon>
    </lineage>
</organism>
<sequence>MELNQGKENETLLLCEASLIEDMKLAVDAEMLPTQFTLSDIKKWMVDDQIKRPDGTHYPEITTELLYNYSKHTPITKKRRLKVLYTNSNSSFFSFNPF</sequence>
<evidence type="ECO:0000313" key="1">
    <source>
        <dbReference type="EMBL" id="SFL31299.1"/>
    </source>
</evidence>
<accession>A0A1I4GN26</accession>
<proteinExistence type="predicted"/>
<reference evidence="2" key="1">
    <citation type="submission" date="2016-10" db="EMBL/GenBank/DDBJ databases">
        <authorList>
            <person name="Varghese N."/>
            <person name="Submissions S."/>
        </authorList>
    </citation>
    <scope>NUCLEOTIDE SEQUENCE [LARGE SCALE GENOMIC DNA]</scope>
    <source>
        <strain evidence="2">DSM 13327</strain>
    </source>
</reference>